<sequence length="103" mass="12126">MLARLFYVYGPLLFGYLSSFLLVAFLLYTNKKYINEHFGRSEKVTRKELLAIALEVIITVTVFRIIKLFVYKTLTFLEWTLIPVLIVDSLKQFTSSLIKRKKK</sequence>
<dbReference type="PATRIC" id="fig|1388761.3.peg.2088"/>
<reference evidence="2 3" key="1">
    <citation type="journal article" date="2013" name="Genome Announc.">
        <title>Draft Genome Sequence of an Anaerobic and Extremophilic Bacterium, Caldanaerobacter yonseiensis, Isolated from a Geothermal Hot Stream.</title>
        <authorList>
            <person name="Lee S.J."/>
            <person name="Lee Y.J."/>
            <person name="Park G.S."/>
            <person name="Kim B.C."/>
            <person name="Lee S.J."/>
            <person name="Shin J.H."/>
            <person name="Lee D.W."/>
        </authorList>
    </citation>
    <scope>NUCLEOTIDE SEQUENCE [LARGE SCALE GENOMIC DNA]</scope>
    <source>
        <strain evidence="2 3">KB-1</strain>
    </source>
</reference>
<evidence type="ECO:0000256" key="1">
    <source>
        <dbReference type="SAM" id="Phobius"/>
    </source>
</evidence>
<protein>
    <submittedName>
        <fullName evidence="2">Uncharacterized protein</fullName>
    </submittedName>
</protein>
<proteinExistence type="predicted"/>
<name>U5CTN3_CALSX</name>
<keyword evidence="1" id="KW-1133">Transmembrane helix</keyword>
<accession>U5CTN3</accession>
<feature type="transmembrane region" description="Helical" evidence="1">
    <location>
        <begin position="6"/>
        <end position="28"/>
    </location>
</feature>
<dbReference type="RefSeq" id="WP_022588404.1">
    <property type="nucleotide sequence ID" value="NZ_AXDC01000030.1"/>
</dbReference>
<evidence type="ECO:0000313" key="3">
    <source>
        <dbReference type="Proteomes" id="UP000016856"/>
    </source>
</evidence>
<evidence type="ECO:0000313" key="2">
    <source>
        <dbReference type="EMBL" id="ERM91462.1"/>
    </source>
</evidence>
<dbReference type="Proteomes" id="UP000016856">
    <property type="component" value="Unassembled WGS sequence"/>
</dbReference>
<feature type="transmembrane region" description="Helical" evidence="1">
    <location>
        <begin position="49"/>
        <end position="70"/>
    </location>
</feature>
<gene>
    <name evidence="2" type="ORF">O163_10365</name>
</gene>
<dbReference type="AlphaFoldDB" id="U5CTN3"/>
<dbReference type="EMBL" id="AXDC01000030">
    <property type="protein sequence ID" value="ERM91462.1"/>
    <property type="molecule type" value="Genomic_DNA"/>
</dbReference>
<organism evidence="2 3">
    <name type="scientific">Caldanaerobacter subterraneus subsp. yonseiensis KB-1</name>
    <dbReference type="NCBI Taxonomy" id="1388761"/>
    <lineage>
        <taxon>Bacteria</taxon>
        <taxon>Bacillati</taxon>
        <taxon>Bacillota</taxon>
        <taxon>Clostridia</taxon>
        <taxon>Thermoanaerobacterales</taxon>
        <taxon>Thermoanaerobacteraceae</taxon>
        <taxon>Caldanaerobacter</taxon>
    </lineage>
</organism>
<comment type="caution">
    <text evidence="2">The sequence shown here is derived from an EMBL/GenBank/DDBJ whole genome shotgun (WGS) entry which is preliminary data.</text>
</comment>
<keyword evidence="1" id="KW-0472">Membrane</keyword>
<keyword evidence="1" id="KW-0812">Transmembrane</keyword>